<dbReference type="PANTHER" id="PTHR30055:SF234">
    <property type="entry name" value="HTH-TYPE TRANSCRIPTIONAL REGULATOR BETI"/>
    <property type="match status" value="1"/>
</dbReference>
<keyword evidence="3" id="KW-0804">Transcription</keyword>
<evidence type="ECO:0000256" key="2">
    <source>
        <dbReference type="ARBA" id="ARBA00023125"/>
    </source>
</evidence>
<reference evidence="6 7" key="1">
    <citation type="submission" date="2023-07" db="EMBL/GenBank/DDBJ databases">
        <title>Comparative genomics of wheat-associated soil bacteria to identify genetic determinants of phenazine resistance.</title>
        <authorList>
            <person name="Mouncey N."/>
        </authorList>
    </citation>
    <scope>NUCLEOTIDE SEQUENCE [LARGE SCALE GENOMIC DNA]</scope>
    <source>
        <strain evidence="6 7">W4I11</strain>
    </source>
</reference>
<dbReference type="EMBL" id="JAUSZT010000003">
    <property type="protein sequence ID" value="MDQ0999366.1"/>
    <property type="molecule type" value="Genomic_DNA"/>
</dbReference>
<keyword evidence="2 4" id="KW-0238">DNA-binding</keyword>
<evidence type="ECO:0000256" key="4">
    <source>
        <dbReference type="PROSITE-ProRule" id="PRU00335"/>
    </source>
</evidence>
<organism evidence="6 7">
    <name type="scientific">Phyllobacterium ifriqiyense</name>
    <dbReference type="NCBI Taxonomy" id="314238"/>
    <lineage>
        <taxon>Bacteria</taxon>
        <taxon>Pseudomonadati</taxon>
        <taxon>Pseudomonadota</taxon>
        <taxon>Alphaproteobacteria</taxon>
        <taxon>Hyphomicrobiales</taxon>
        <taxon>Phyllobacteriaceae</taxon>
        <taxon>Phyllobacterium</taxon>
    </lineage>
</organism>
<dbReference type="Pfam" id="PF00440">
    <property type="entry name" value="TetR_N"/>
    <property type="match status" value="1"/>
</dbReference>
<proteinExistence type="predicted"/>
<dbReference type="Gene3D" id="1.10.357.10">
    <property type="entry name" value="Tetracycline Repressor, domain 2"/>
    <property type="match status" value="1"/>
</dbReference>
<evidence type="ECO:0000256" key="3">
    <source>
        <dbReference type="ARBA" id="ARBA00023163"/>
    </source>
</evidence>
<feature type="domain" description="HTH tetR-type" evidence="5">
    <location>
        <begin position="18"/>
        <end position="78"/>
    </location>
</feature>
<evidence type="ECO:0000256" key="1">
    <source>
        <dbReference type="ARBA" id="ARBA00023015"/>
    </source>
</evidence>
<evidence type="ECO:0000313" key="6">
    <source>
        <dbReference type="EMBL" id="MDQ0999366.1"/>
    </source>
</evidence>
<dbReference type="PROSITE" id="PS50977">
    <property type="entry name" value="HTH_TETR_2"/>
    <property type="match status" value="1"/>
</dbReference>
<dbReference type="Pfam" id="PF09209">
    <property type="entry name" value="CecR_C"/>
    <property type="match status" value="1"/>
</dbReference>
<dbReference type="InterPro" id="IPR036271">
    <property type="entry name" value="Tet_transcr_reg_TetR-rel_C_sf"/>
</dbReference>
<gene>
    <name evidence="6" type="ORF">QFZ34_004548</name>
</gene>
<accession>A0ABU0SFW3</accession>
<dbReference type="RefSeq" id="WP_307285559.1">
    <property type="nucleotide sequence ID" value="NZ_JAUSZT010000003.1"/>
</dbReference>
<dbReference type="InterPro" id="IPR050109">
    <property type="entry name" value="HTH-type_TetR-like_transc_reg"/>
</dbReference>
<protein>
    <submittedName>
        <fullName evidence="6">AcrR family transcriptional regulator</fullName>
    </submittedName>
</protein>
<dbReference type="PRINTS" id="PR00455">
    <property type="entry name" value="HTHTETR"/>
</dbReference>
<evidence type="ECO:0000313" key="7">
    <source>
        <dbReference type="Proteomes" id="UP001237780"/>
    </source>
</evidence>
<dbReference type="InterPro" id="IPR015292">
    <property type="entry name" value="Tscrpt_reg_YbiH_C"/>
</dbReference>
<keyword evidence="1" id="KW-0805">Transcription regulation</keyword>
<dbReference type="SUPFAM" id="SSF46689">
    <property type="entry name" value="Homeodomain-like"/>
    <property type="match status" value="1"/>
</dbReference>
<sequence length="234" mass="26058">MDMENIAKQTKRQSARGEIAREKLIVVALDLFGRYGFEGTSTRMLRDAAGVNLQAILYYFGSKEGLYIATAEYLGGEINSHVSGLRTKVRGRLQELAAAGQSLSREEARAFLTEILQKMATLFVSKESEPWARFLIREQMEPTEAFNRVYTAVMKPMLEAGIQLISVLLDEDPLSEHVRLRMISLFGSVLVYRTAHASAMLQLEWSSIGASEVKTIQDLAGELVAAIQPVEVRS</sequence>
<dbReference type="Proteomes" id="UP001237780">
    <property type="component" value="Unassembled WGS sequence"/>
</dbReference>
<evidence type="ECO:0000259" key="5">
    <source>
        <dbReference type="PROSITE" id="PS50977"/>
    </source>
</evidence>
<dbReference type="InterPro" id="IPR001647">
    <property type="entry name" value="HTH_TetR"/>
</dbReference>
<dbReference type="InterPro" id="IPR009057">
    <property type="entry name" value="Homeodomain-like_sf"/>
</dbReference>
<dbReference type="PANTHER" id="PTHR30055">
    <property type="entry name" value="HTH-TYPE TRANSCRIPTIONAL REGULATOR RUTR"/>
    <property type="match status" value="1"/>
</dbReference>
<keyword evidence="7" id="KW-1185">Reference proteome</keyword>
<dbReference type="Gene3D" id="1.10.10.60">
    <property type="entry name" value="Homeodomain-like"/>
    <property type="match status" value="1"/>
</dbReference>
<dbReference type="SUPFAM" id="SSF48498">
    <property type="entry name" value="Tetracyclin repressor-like, C-terminal domain"/>
    <property type="match status" value="1"/>
</dbReference>
<name>A0ABU0SFW3_9HYPH</name>
<comment type="caution">
    <text evidence="6">The sequence shown here is derived from an EMBL/GenBank/DDBJ whole genome shotgun (WGS) entry which is preliminary data.</text>
</comment>
<feature type="DNA-binding region" description="H-T-H motif" evidence="4">
    <location>
        <begin position="41"/>
        <end position="60"/>
    </location>
</feature>